<dbReference type="EMBL" id="CACRXK020014625">
    <property type="protein sequence ID" value="CAB4027146.1"/>
    <property type="molecule type" value="Genomic_DNA"/>
</dbReference>
<reference evidence="1" key="1">
    <citation type="submission" date="2020-04" db="EMBL/GenBank/DDBJ databases">
        <authorList>
            <person name="Alioto T."/>
            <person name="Alioto T."/>
            <person name="Gomez Garrido J."/>
        </authorList>
    </citation>
    <scope>NUCLEOTIDE SEQUENCE</scope>
    <source>
        <strain evidence="1">A484AB</strain>
    </source>
</reference>
<gene>
    <name evidence="1" type="ORF">PACLA_8A087246</name>
</gene>
<dbReference type="AlphaFoldDB" id="A0A6S7J5D5"/>
<name>A0A6S7J5D5_PARCT</name>
<keyword evidence="2" id="KW-1185">Reference proteome</keyword>
<sequence>MTDDRKLPVNLIIGANEYAKILKQTQARVGRQGEPVAELTRFGWAIMAPADGVDLKTGFLAVNTTTDYDRLCTLDVLGLKDSPPPEDQGEVYKEFREQLTRHLVEGWCEINLTWKGNHPPLPSNRSGSLTGMKSQINKLRRDGNLEAYMYDTIIQKQLAEGVVEKALEKVVGRECYTCLTAPLSVMKPRAQR</sequence>
<dbReference type="OrthoDB" id="416987at2759"/>
<evidence type="ECO:0000313" key="2">
    <source>
        <dbReference type="Proteomes" id="UP001152795"/>
    </source>
</evidence>
<organism evidence="1 2">
    <name type="scientific">Paramuricea clavata</name>
    <name type="common">Red gorgonian</name>
    <name type="synonym">Violescent sea-whip</name>
    <dbReference type="NCBI Taxonomy" id="317549"/>
    <lineage>
        <taxon>Eukaryota</taxon>
        <taxon>Metazoa</taxon>
        <taxon>Cnidaria</taxon>
        <taxon>Anthozoa</taxon>
        <taxon>Octocorallia</taxon>
        <taxon>Malacalcyonacea</taxon>
        <taxon>Plexauridae</taxon>
        <taxon>Paramuricea</taxon>
    </lineage>
</organism>
<accession>A0A6S7J5D5</accession>
<proteinExistence type="predicted"/>
<comment type="caution">
    <text evidence="1">The sequence shown here is derived from an EMBL/GenBank/DDBJ whole genome shotgun (WGS) entry which is preliminary data.</text>
</comment>
<dbReference type="Proteomes" id="UP001152795">
    <property type="component" value="Unassembled WGS sequence"/>
</dbReference>
<evidence type="ECO:0000313" key="1">
    <source>
        <dbReference type="EMBL" id="CAB4027146.1"/>
    </source>
</evidence>
<protein>
    <submittedName>
        <fullName evidence="1">Uncharacterized protein</fullName>
    </submittedName>
</protein>